<dbReference type="OMA" id="ANDHEVS"/>
<gene>
    <name evidence="11" type="ORF">GUITHDRAFT_163898</name>
</gene>
<dbReference type="KEGG" id="gtt:GUITHDRAFT_163898"/>
<evidence type="ECO:0000256" key="7">
    <source>
        <dbReference type="ARBA" id="ARBA00023136"/>
    </source>
</evidence>
<keyword evidence="3 9" id="KW-0813">Transport</keyword>
<dbReference type="Proteomes" id="UP000011087">
    <property type="component" value="Unassembled WGS sequence"/>
</dbReference>
<dbReference type="HOGENOM" id="CLU_015166_3_0_1"/>
<comment type="subcellular location">
    <subcellularLocation>
        <location evidence="1">Membrane</location>
        <topology evidence="1">Multi-pass membrane protein</topology>
    </subcellularLocation>
</comment>
<evidence type="ECO:0000256" key="3">
    <source>
        <dbReference type="ARBA" id="ARBA00022448"/>
    </source>
</evidence>
<feature type="repeat" description="Solcar" evidence="8">
    <location>
        <begin position="175"/>
        <end position="254"/>
    </location>
</feature>
<evidence type="ECO:0000313" key="12">
    <source>
        <dbReference type="EnsemblProtists" id="EKX43306"/>
    </source>
</evidence>
<dbReference type="eggNOG" id="KOG0768">
    <property type="taxonomic scope" value="Eukaryota"/>
</dbReference>
<keyword evidence="13" id="KW-1185">Reference proteome</keyword>
<dbReference type="InterPro" id="IPR023395">
    <property type="entry name" value="MCP_dom_sf"/>
</dbReference>
<evidence type="ECO:0000256" key="1">
    <source>
        <dbReference type="ARBA" id="ARBA00004141"/>
    </source>
</evidence>
<evidence type="ECO:0000256" key="5">
    <source>
        <dbReference type="ARBA" id="ARBA00022737"/>
    </source>
</evidence>
<feature type="repeat" description="Solcar" evidence="8">
    <location>
        <begin position="271"/>
        <end position="351"/>
    </location>
</feature>
<dbReference type="RefSeq" id="XP_005830286.1">
    <property type="nucleotide sequence ID" value="XM_005830229.1"/>
</dbReference>
<accession>L1J489</accession>
<protein>
    <recommendedName>
        <fullName evidence="14">Mitochondrial carrier protein</fullName>
    </recommendedName>
</protein>
<feature type="repeat" description="Solcar" evidence="8">
    <location>
        <begin position="88"/>
        <end position="163"/>
    </location>
</feature>
<reference evidence="12" key="3">
    <citation type="submission" date="2015-06" db="UniProtKB">
        <authorList>
            <consortium name="EnsemblProtists"/>
        </authorList>
    </citation>
    <scope>IDENTIFICATION</scope>
</reference>
<dbReference type="InterPro" id="IPR018108">
    <property type="entry name" value="MCP_transmembrane"/>
</dbReference>
<keyword evidence="6" id="KW-1133">Transmembrane helix</keyword>
<evidence type="ECO:0000256" key="10">
    <source>
        <dbReference type="SAM" id="Coils"/>
    </source>
</evidence>
<keyword evidence="5" id="KW-0677">Repeat</keyword>
<dbReference type="PaxDb" id="55529-EKX43306"/>
<dbReference type="Gene3D" id="1.50.40.10">
    <property type="entry name" value="Mitochondrial carrier domain"/>
    <property type="match status" value="1"/>
</dbReference>
<reference evidence="13" key="2">
    <citation type="submission" date="2012-11" db="EMBL/GenBank/DDBJ databases">
        <authorList>
            <person name="Kuo A."/>
            <person name="Curtis B.A."/>
            <person name="Tanifuji G."/>
            <person name="Burki F."/>
            <person name="Gruber A."/>
            <person name="Irimia M."/>
            <person name="Maruyama S."/>
            <person name="Arias M.C."/>
            <person name="Ball S.G."/>
            <person name="Gile G.H."/>
            <person name="Hirakawa Y."/>
            <person name="Hopkins J.F."/>
            <person name="Rensing S.A."/>
            <person name="Schmutz J."/>
            <person name="Symeonidi A."/>
            <person name="Elias M."/>
            <person name="Eveleigh R.J."/>
            <person name="Herman E.K."/>
            <person name="Klute M.J."/>
            <person name="Nakayama T."/>
            <person name="Obornik M."/>
            <person name="Reyes-Prieto A."/>
            <person name="Armbrust E.V."/>
            <person name="Aves S.J."/>
            <person name="Beiko R.G."/>
            <person name="Coutinho P."/>
            <person name="Dacks J.B."/>
            <person name="Durnford D.G."/>
            <person name="Fast N.M."/>
            <person name="Green B.R."/>
            <person name="Grisdale C."/>
            <person name="Hempe F."/>
            <person name="Henrissat B."/>
            <person name="Hoppner M.P."/>
            <person name="Ishida K.-I."/>
            <person name="Kim E."/>
            <person name="Koreny L."/>
            <person name="Kroth P.G."/>
            <person name="Liu Y."/>
            <person name="Malik S.-B."/>
            <person name="Maier U.G."/>
            <person name="McRose D."/>
            <person name="Mock T."/>
            <person name="Neilson J.A."/>
            <person name="Onodera N.T."/>
            <person name="Poole A.M."/>
            <person name="Pritham E.J."/>
            <person name="Richards T.A."/>
            <person name="Rocap G."/>
            <person name="Roy S.W."/>
            <person name="Sarai C."/>
            <person name="Schaack S."/>
            <person name="Shirato S."/>
            <person name="Slamovits C.H."/>
            <person name="Spencer D.F."/>
            <person name="Suzuki S."/>
            <person name="Worden A.Z."/>
            <person name="Zauner S."/>
            <person name="Barry K."/>
            <person name="Bell C."/>
            <person name="Bharti A.K."/>
            <person name="Crow J.A."/>
            <person name="Grimwood J."/>
            <person name="Kramer R."/>
            <person name="Lindquist E."/>
            <person name="Lucas S."/>
            <person name="Salamov A."/>
            <person name="McFadden G.I."/>
            <person name="Lane C.E."/>
            <person name="Keeling P.J."/>
            <person name="Gray M.W."/>
            <person name="Grigoriev I.V."/>
            <person name="Archibald J.M."/>
        </authorList>
    </citation>
    <scope>NUCLEOTIDE SEQUENCE</scope>
    <source>
        <strain evidence="13">CCMP2712</strain>
    </source>
</reference>
<dbReference type="InterPro" id="IPR002067">
    <property type="entry name" value="MCP"/>
</dbReference>
<dbReference type="Pfam" id="PF00153">
    <property type="entry name" value="Mito_carr"/>
    <property type="match status" value="3"/>
</dbReference>
<dbReference type="SUPFAM" id="SSF103506">
    <property type="entry name" value="Mitochondrial carrier"/>
    <property type="match status" value="1"/>
</dbReference>
<keyword evidence="7 8" id="KW-0472">Membrane</keyword>
<keyword evidence="4 8" id="KW-0812">Transmembrane</keyword>
<comment type="similarity">
    <text evidence="2 9">Belongs to the mitochondrial carrier (TC 2.A.29) family.</text>
</comment>
<dbReference type="EnsemblProtists" id="EKX43306">
    <property type="protein sequence ID" value="EKX43306"/>
    <property type="gene ID" value="GUITHDRAFT_163898"/>
</dbReference>
<evidence type="ECO:0008006" key="14">
    <source>
        <dbReference type="Google" id="ProtNLM"/>
    </source>
</evidence>
<reference evidence="11 13" key="1">
    <citation type="journal article" date="2012" name="Nature">
        <title>Algal genomes reveal evolutionary mosaicism and the fate of nucleomorphs.</title>
        <authorList>
            <consortium name="DOE Joint Genome Institute"/>
            <person name="Curtis B.A."/>
            <person name="Tanifuji G."/>
            <person name="Burki F."/>
            <person name="Gruber A."/>
            <person name="Irimia M."/>
            <person name="Maruyama S."/>
            <person name="Arias M.C."/>
            <person name="Ball S.G."/>
            <person name="Gile G.H."/>
            <person name="Hirakawa Y."/>
            <person name="Hopkins J.F."/>
            <person name="Kuo A."/>
            <person name="Rensing S.A."/>
            <person name="Schmutz J."/>
            <person name="Symeonidi A."/>
            <person name="Elias M."/>
            <person name="Eveleigh R.J."/>
            <person name="Herman E.K."/>
            <person name="Klute M.J."/>
            <person name="Nakayama T."/>
            <person name="Obornik M."/>
            <person name="Reyes-Prieto A."/>
            <person name="Armbrust E.V."/>
            <person name="Aves S.J."/>
            <person name="Beiko R.G."/>
            <person name="Coutinho P."/>
            <person name="Dacks J.B."/>
            <person name="Durnford D.G."/>
            <person name="Fast N.M."/>
            <person name="Green B.R."/>
            <person name="Grisdale C.J."/>
            <person name="Hempel F."/>
            <person name="Henrissat B."/>
            <person name="Hoppner M.P."/>
            <person name="Ishida K."/>
            <person name="Kim E."/>
            <person name="Koreny L."/>
            <person name="Kroth P.G."/>
            <person name="Liu Y."/>
            <person name="Malik S.B."/>
            <person name="Maier U.G."/>
            <person name="McRose D."/>
            <person name="Mock T."/>
            <person name="Neilson J.A."/>
            <person name="Onodera N.T."/>
            <person name="Poole A.M."/>
            <person name="Pritham E.J."/>
            <person name="Richards T.A."/>
            <person name="Rocap G."/>
            <person name="Roy S.W."/>
            <person name="Sarai C."/>
            <person name="Schaack S."/>
            <person name="Shirato S."/>
            <person name="Slamovits C.H."/>
            <person name="Spencer D.F."/>
            <person name="Suzuki S."/>
            <person name="Worden A.Z."/>
            <person name="Zauner S."/>
            <person name="Barry K."/>
            <person name="Bell C."/>
            <person name="Bharti A.K."/>
            <person name="Crow J.A."/>
            <person name="Grimwood J."/>
            <person name="Kramer R."/>
            <person name="Lindquist E."/>
            <person name="Lucas S."/>
            <person name="Salamov A."/>
            <person name="McFadden G.I."/>
            <person name="Lane C.E."/>
            <person name="Keeling P.J."/>
            <person name="Gray M.W."/>
            <person name="Grigoriev I.V."/>
            <person name="Archibald J.M."/>
        </authorList>
    </citation>
    <scope>NUCLEOTIDE SEQUENCE</scope>
    <source>
        <strain evidence="11 13">CCMP2712</strain>
    </source>
</reference>
<evidence type="ECO:0000256" key="4">
    <source>
        <dbReference type="ARBA" id="ARBA00022692"/>
    </source>
</evidence>
<organism evidence="11">
    <name type="scientific">Guillardia theta (strain CCMP2712)</name>
    <name type="common">Cryptophyte</name>
    <dbReference type="NCBI Taxonomy" id="905079"/>
    <lineage>
        <taxon>Eukaryota</taxon>
        <taxon>Cryptophyceae</taxon>
        <taxon>Pyrenomonadales</taxon>
        <taxon>Geminigeraceae</taxon>
        <taxon>Guillardia</taxon>
    </lineage>
</organism>
<evidence type="ECO:0000256" key="6">
    <source>
        <dbReference type="ARBA" id="ARBA00022989"/>
    </source>
</evidence>
<evidence type="ECO:0000256" key="2">
    <source>
        <dbReference type="ARBA" id="ARBA00006375"/>
    </source>
</evidence>
<dbReference type="GO" id="GO:0055085">
    <property type="term" value="P:transmembrane transport"/>
    <property type="evidence" value="ECO:0007669"/>
    <property type="project" value="InterPro"/>
</dbReference>
<dbReference type="GeneID" id="17299962"/>
<name>L1J489_GUITC</name>
<evidence type="ECO:0000313" key="11">
    <source>
        <dbReference type="EMBL" id="EKX43306.1"/>
    </source>
</evidence>
<evidence type="ECO:0000256" key="8">
    <source>
        <dbReference type="PROSITE-ProRule" id="PRU00282"/>
    </source>
</evidence>
<sequence>MSSIEFQFPKAQRRLEEAQEQLEAQKEALRRAQQIVHDRELELMQAAVKDGVVATTATAATVALNPATAAKVGAASMGVAKTTTIAALGWKQHLLAGGIARGVAVSTLFPVDSIKTKLQVGQKISWRLDNIGVEHFSGFRAAILGQIPYGMLVFGTYETMKAKVFARYPDAPKLPVFIASAVVGDSAGAIWLTPSEIVKQRMQSGQAKDTLSVIRSIYGKSGIKGFYTGFSGMLARDLPFRALQLPLYEVAREAYSAKYCAPKGKVIAPHEAMLVGASVGMLAAGVTTPLDVVKSRMMVGASSGQSVMQVVRNILQEGGVRGLFSGAPQRVGYLGLSNAIFFIMYEFVRGLMAGETPMPMTSA</sequence>
<evidence type="ECO:0000313" key="13">
    <source>
        <dbReference type="Proteomes" id="UP000011087"/>
    </source>
</evidence>
<keyword evidence="10" id="KW-0175">Coiled coil</keyword>
<dbReference type="EMBL" id="JH993011">
    <property type="protein sequence ID" value="EKX43306.1"/>
    <property type="molecule type" value="Genomic_DNA"/>
</dbReference>
<dbReference type="GO" id="GO:0016020">
    <property type="term" value="C:membrane"/>
    <property type="evidence" value="ECO:0007669"/>
    <property type="project" value="UniProtKB-SubCell"/>
</dbReference>
<proteinExistence type="inferred from homology"/>
<dbReference type="PRINTS" id="PR00926">
    <property type="entry name" value="MITOCARRIER"/>
</dbReference>
<feature type="coiled-coil region" evidence="10">
    <location>
        <begin position="1"/>
        <end position="35"/>
    </location>
</feature>
<evidence type="ECO:0000256" key="9">
    <source>
        <dbReference type="RuleBase" id="RU000488"/>
    </source>
</evidence>
<dbReference type="PANTHER" id="PTHR45667">
    <property type="entry name" value="S-ADENOSYLMETHIONINE MITOCHONDRIAL CARRIER PROTEIN"/>
    <property type="match status" value="1"/>
</dbReference>
<dbReference type="AlphaFoldDB" id="L1J489"/>
<dbReference type="OrthoDB" id="276989at2759"/>
<dbReference type="PROSITE" id="PS50920">
    <property type="entry name" value="SOLCAR"/>
    <property type="match status" value="3"/>
</dbReference>